<feature type="compositionally biased region" description="Low complexity" evidence="12">
    <location>
        <begin position="642"/>
        <end position="666"/>
    </location>
</feature>
<dbReference type="Gene3D" id="1.10.510.10">
    <property type="entry name" value="Transferase(Phosphotransferase) domain 1"/>
    <property type="match status" value="1"/>
</dbReference>
<evidence type="ECO:0000259" key="14">
    <source>
        <dbReference type="PROSITE" id="PS51285"/>
    </source>
</evidence>
<dbReference type="SMART" id="SM00133">
    <property type="entry name" value="S_TK_X"/>
    <property type="match status" value="1"/>
</dbReference>
<feature type="region of interest" description="Disordered" evidence="12">
    <location>
        <begin position="542"/>
        <end position="586"/>
    </location>
</feature>
<evidence type="ECO:0000256" key="5">
    <source>
        <dbReference type="ARBA" id="ARBA00022741"/>
    </source>
</evidence>
<comment type="similarity">
    <text evidence="1 11">Belongs to the protein kinase superfamily. AGC Ser/Thr protein kinase family. GPRK subfamily.</text>
</comment>
<proteinExistence type="inferred from homology"/>
<dbReference type="InterPro" id="IPR044926">
    <property type="entry name" value="RGS_subdomain_2"/>
</dbReference>
<evidence type="ECO:0000256" key="12">
    <source>
        <dbReference type="SAM" id="MobiDB-lite"/>
    </source>
</evidence>
<reference evidence="15 16" key="2">
    <citation type="submission" date="2018-11" db="EMBL/GenBank/DDBJ databases">
        <authorList>
            <consortium name="Pathogen Informatics"/>
        </authorList>
    </citation>
    <scope>NUCLEOTIDE SEQUENCE [LARGE SCALE GENOMIC DNA]</scope>
</reference>
<evidence type="ECO:0000259" key="13">
    <source>
        <dbReference type="PROSITE" id="PS50011"/>
    </source>
</evidence>
<evidence type="ECO:0000256" key="2">
    <source>
        <dbReference type="ARBA" id="ARBA00022527"/>
    </source>
</evidence>
<dbReference type="Gene3D" id="1.10.167.10">
    <property type="entry name" value="Regulator of G-protein Signalling 4, domain 2"/>
    <property type="match status" value="1"/>
</dbReference>
<feature type="active site" description="Proton acceptor" evidence="9">
    <location>
        <position position="290"/>
    </location>
</feature>
<evidence type="ECO:0000256" key="9">
    <source>
        <dbReference type="PIRSR" id="PIRSR600239-51"/>
    </source>
</evidence>
<keyword evidence="3" id="KW-0597">Phosphoprotein</keyword>
<dbReference type="SUPFAM" id="SSF48097">
    <property type="entry name" value="Regulator of G-protein signaling, RGS"/>
    <property type="match status" value="1"/>
</dbReference>
<keyword evidence="2 11" id="KW-0723">Serine/threonine-protein kinase</keyword>
<evidence type="ECO:0000313" key="17">
    <source>
        <dbReference type="WBParaSite" id="TTAC_0000800701-mRNA-1"/>
    </source>
</evidence>
<dbReference type="PROSITE" id="PS50011">
    <property type="entry name" value="PROTEIN_KINASE_DOM"/>
    <property type="match status" value="1"/>
</dbReference>
<feature type="modified residue" description="Cysteine methyl ester" evidence="8">
    <location>
        <position position="533"/>
    </location>
</feature>
<feature type="domain" description="Protein kinase" evidence="13">
    <location>
        <begin position="164"/>
        <end position="427"/>
    </location>
</feature>
<evidence type="ECO:0000256" key="8">
    <source>
        <dbReference type="PIRSR" id="PIRSR600239-50"/>
    </source>
</evidence>
<dbReference type="SUPFAM" id="SSF56112">
    <property type="entry name" value="Protein kinase-like (PK-like)"/>
    <property type="match status" value="1"/>
</dbReference>
<feature type="region of interest" description="Disordered" evidence="12">
    <location>
        <begin position="633"/>
        <end position="666"/>
    </location>
</feature>
<dbReference type="InterPro" id="IPR008271">
    <property type="entry name" value="Ser/Thr_kinase_AS"/>
</dbReference>
<dbReference type="WBParaSite" id="TTAC_0000800701-mRNA-1">
    <property type="protein sequence ID" value="TTAC_0000800701-mRNA-1"/>
    <property type="gene ID" value="TTAC_0000800701"/>
</dbReference>
<dbReference type="FunFam" id="1.10.510.10:FF:000074">
    <property type="entry name" value="G protein-coupled receptor kinase"/>
    <property type="match status" value="1"/>
</dbReference>
<keyword evidence="4 11" id="KW-0808">Transferase</keyword>
<dbReference type="InterPro" id="IPR036305">
    <property type="entry name" value="RGS_sf"/>
</dbReference>
<feature type="binding site" evidence="10">
    <location>
        <position position="202"/>
    </location>
    <ligand>
        <name>ATP</name>
        <dbReference type="ChEBI" id="CHEBI:30616"/>
    </ligand>
</feature>
<gene>
    <name evidence="15" type="ORF">TTAC_LOCUS7992</name>
</gene>
<evidence type="ECO:0000313" key="15">
    <source>
        <dbReference type="EMBL" id="VDM32474.1"/>
    </source>
</evidence>
<dbReference type="GO" id="GO:0005737">
    <property type="term" value="C:cytoplasm"/>
    <property type="evidence" value="ECO:0007669"/>
    <property type="project" value="TreeGrafter"/>
</dbReference>
<keyword evidence="7 10" id="KW-0067">ATP-binding</keyword>
<dbReference type="PROSITE" id="PS51285">
    <property type="entry name" value="AGC_KINASE_CTER"/>
    <property type="match status" value="1"/>
</dbReference>
<dbReference type="InterPro" id="IPR011009">
    <property type="entry name" value="Kinase-like_dom_sf"/>
</dbReference>
<evidence type="ECO:0000256" key="4">
    <source>
        <dbReference type="ARBA" id="ARBA00022679"/>
    </source>
</evidence>
<dbReference type="PRINTS" id="PR00717">
    <property type="entry name" value="GPCRKINASE"/>
</dbReference>
<dbReference type="Pfam" id="PF00069">
    <property type="entry name" value="Pkinase"/>
    <property type="match status" value="1"/>
</dbReference>
<dbReference type="GO" id="GO:0009966">
    <property type="term" value="P:regulation of signal transduction"/>
    <property type="evidence" value="ECO:0007669"/>
    <property type="project" value="TreeGrafter"/>
</dbReference>
<evidence type="ECO:0000313" key="16">
    <source>
        <dbReference type="Proteomes" id="UP000274429"/>
    </source>
</evidence>
<evidence type="ECO:0000256" key="6">
    <source>
        <dbReference type="ARBA" id="ARBA00022777"/>
    </source>
</evidence>
<organism evidence="17">
    <name type="scientific">Hydatigena taeniaeformis</name>
    <name type="common">Feline tapeworm</name>
    <name type="synonym">Taenia taeniaeformis</name>
    <dbReference type="NCBI Taxonomy" id="6205"/>
    <lineage>
        <taxon>Eukaryota</taxon>
        <taxon>Metazoa</taxon>
        <taxon>Spiralia</taxon>
        <taxon>Lophotrochozoa</taxon>
        <taxon>Platyhelminthes</taxon>
        <taxon>Cestoda</taxon>
        <taxon>Eucestoda</taxon>
        <taxon>Cyclophyllidea</taxon>
        <taxon>Taeniidae</taxon>
        <taxon>Hydatigera</taxon>
    </lineage>
</organism>
<dbReference type="GO" id="GO:0005524">
    <property type="term" value="F:ATP binding"/>
    <property type="evidence" value="ECO:0007669"/>
    <property type="project" value="UniProtKB-UniRule"/>
</dbReference>
<dbReference type="InterPro" id="IPR000719">
    <property type="entry name" value="Prot_kinase_dom"/>
</dbReference>
<keyword evidence="8" id="KW-0488">Methylation</keyword>
<evidence type="ECO:0000256" key="7">
    <source>
        <dbReference type="ARBA" id="ARBA00022840"/>
    </source>
</evidence>
<dbReference type="OrthoDB" id="354826at2759"/>
<dbReference type="InterPro" id="IPR000239">
    <property type="entry name" value="GPCR_kinase"/>
</dbReference>
<dbReference type="STRING" id="6205.A0A158RES8"/>
<dbReference type="InterPro" id="IPR000961">
    <property type="entry name" value="AGC-kinase_C"/>
</dbReference>
<protein>
    <recommendedName>
        <fullName evidence="11">G protein-coupled receptor kinase</fullName>
        <ecNumber evidence="11">2.7.11.-</ecNumber>
    </recommendedName>
</protein>
<dbReference type="AlphaFoldDB" id="A0A158RES8"/>
<dbReference type="PROSITE" id="PS00108">
    <property type="entry name" value="PROTEIN_KINASE_ST"/>
    <property type="match status" value="1"/>
</dbReference>
<dbReference type="Gene3D" id="3.30.200.20">
    <property type="entry name" value="Phosphorylase Kinase, domain 1"/>
    <property type="match status" value="1"/>
</dbReference>
<keyword evidence="6 11" id="KW-0418">Kinase</keyword>
<dbReference type="CDD" id="cd05605">
    <property type="entry name" value="STKc_GRK4_like"/>
    <property type="match status" value="1"/>
</dbReference>
<evidence type="ECO:0000256" key="1">
    <source>
        <dbReference type="ARBA" id="ARBA00009793"/>
    </source>
</evidence>
<dbReference type="GO" id="GO:0007165">
    <property type="term" value="P:signal transduction"/>
    <property type="evidence" value="ECO:0007669"/>
    <property type="project" value="InterPro"/>
</dbReference>
<dbReference type="EMBL" id="UYWX01020429">
    <property type="protein sequence ID" value="VDM32474.1"/>
    <property type="molecule type" value="Genomic_DNA"/>
</dbReference>
<evidence type="ECO:0000256" key="10">
    <source>
        <dbReference type="PROSITE-ProRule" id="PRU10141"/>
    </source>
</evidence>
<dbReference type="PANTHER" id="PTHR24355">
    <property type="entry name" value="G PROTEIN-COUPLED RECEPTOR KINASE/RIBOSOMAL PROTEIN S6 KINASE"/>
    <property type="match status" value="1"/>
</dbReference>
<feature type="domain" description="AGC-kinase C-terminal" evidence="14">
    <location>
        <begin position="428"/>
        <end position="493"/>
    </location>
</feature>
<accession>A0A158RES8</accession>
<reference evidence="17" key="1">
    <citation type="submission" date="2016-04" db="UniProtKB">
        <authorList>
            <consortium name="WormBaseParasite"/>
        </authorList>
    </citation>
    <scope>IDENTIFICATION</scope>
</reference>
<dbReference type="PROSITE" id="PS00107">
    <property type="entry name" value="PROTEIN_KINASE_ATP"/>
    <property type="match status" value="1"/>
</dbReference>
<dbReference type="EC" id="2.7.11.-" evidence="11"/>
<sequence>MELENIVANTVYIKAKESDKGRSKKWRDILAFPHITYIFSDIADVSYNYIVLQQPIGRKLFWCYCHSKPALKNLIELTAKLSTFLLNAQTMLWIALLIFPYRRAPLEDYLPIWSSNFLFQCFSFSLAESWLRFTVFFAFTKTMYFDRYLQWKWLEMQPVTKGTFRMYRVLGKGGFGEVCACQVRATGKLYACKKLEKKRIKKRHGEQLAYAEKKILQKVNSRFVVSLAYTFETKDALCLVLTIMNGGDLKFHIHNMGITAGFSESRARFYAAEITLGLEHLHSLRIVYRDLKPENILIDDQGHLRISDLGLAVEINPHTSLKGRVGTAGYMAPEVIRGERYTFSPDWFGLGCIVYEMIMGQPPFRKRRERLKREEIDRRVCEDAEAYNQRFSDVVRDFTSSLLQKDKTLRLGCDERGASGVKAHPWFQGTNWKRLEAGLVEPPFTPDPHAVYAKDVLDIEQFSTVKGVKIEAEDINFYRKFCSGAVSIPWQQEMIETECFDDLNVFCNPDGSLVANLNDQMPPLDENSTSSSCCFHFSASNSAGSGGVGERKSRAHSRSGRRSTADPNNATEGPLMDPTPLPPTSAVVVADPLEGVGPPLDEVIISHDGSGEALLDLAVQRTKALASHLKVPDSPLRRNVISSPSSSPSSSSSSAASSASAASSSS</sequence>
<dbReference type="PANTHER" id="PTHR24355:SF28">
    <property type="entry name" value="G PROTEIN-COUPLED RECEPTOR KINASE 2"/>
    <property type="match status" value="1"/>
</dbReference>
<name>A0A158RES8_HYDTA</name>
<dbReference type="Proteomes" id="UP000274429">
    <property type="component" value="Unassembled WGS sequence"/>
</dbReference>
<keyword evidence="5 10" id="KW-0547">Nucleotide-binding</keyword>
<dbReference type="GO" id="GO:0004703">
    <property type="term" value="F:G protein-coupled receptor kinase activity"/>
    <property type="evidence" value="ECO:0007669"/>
    <property type="project" value="InterPro"/>
</dbReference>
<dbReference type="InterPro" id="IPR017441">
    <property type="entry name" value="Protein_kinase_ATP_BS"/>
</dbReference>
<dbReference type="SMART" id="SM00220">
    <property type="entry name" value="S_TKc"/>
    <property type="match status" value="1"/>
</dbReference>
<evidence type="ECO:0000256" key="11">
    <source>
        <dbReference type="RuleBase" id="RU000308"/>
    </source>
</evidence>
<keyword evidence="16" id="KW-1185">Reference proteome</keyword>
<evidence type="ECO:0000256" key="3">
    <source>
        <dbReference type="ARBA" id="ARBA00022553"/>
    </source>
</evidence>